<sequence length="681" mass="79045">MSTSNSSFFTPAYPPPQWTHTPQQVEELAKKAGEDLIKLNDHIVSLENPTIENVVFPVINYENESYLRENMITFYENVSANKELRDASSEALRKMLEVAIEQNSRVDVYRVYKRLYESAKEDEMDPETYRWLEKTYISYKRNGLDLPEDKREEVKRLKVEVSNLCNDFHKNMNEEKGFIVYTAEDLEGVPQDNLDQFEKVEGGYKMTFKYPDVLPVIKYAKKQEIRKKSYIANENKLMANSEILLKVAKLRFKIAKLLGYDTYSDYVLEDRLAKTKSTVMDFLTDLRDKLTPLGKDELERLKEFKNNELKSRNLPPQDVYYAWDHSYYSNLLLEKEYQVDHQKISKYFPLDNTIKQMFSFYETIFDIKLHQIENPDPKTLWHPDAKLLAVYQNITHGSPKNQFMGWLYIDLHPREGKYTHAANFPLGGGYQLSDGGRMTPVTALVCNFTKPTKTKPSLLQHSEVTTFFHELGHGIHNILSQTKYSRFHGTAVPRDFVETPSQMLEFWTWSKNELKKLTAHYETGEPISDDLIDLLIKSKHVNTGLLNLRQLQLGLFDMALHTVDNEKDLETLDLAKLWNGYRESISLLQTDGIKTHGYSTFGHLAGGYESGYYGYLYSQVFANDIYYTLFKKDPMSVESGLKYRDSVLRPGDSRDIMIGLKEVLGREPNSDAFLQEMLGSN</sequence>
<protein>
    <submittedName>
        <fullName evidence="1">Uncharacterized protein</fullName>
    </submittedName>
</protein>
<dbReference type="Proteomes" id="UP001241377">
    <property type="component" value="Unassembled WGS sequence"/>
</dbReference>
<gene>
    <name evidence="1" type="ORF">QFC19_000278</name>
</gene>
<reference evidence="1" key="1">
    <citation type="submission" date="2023-04" db="EMBL/GenBank/DDBJ databases">
        <title>Draft Genome sequencing of Naganishia species isolated from polar environments using Oxford Nanopore Technology.</title>
        <authorList>
            <person name="Leo P."/>
            <person name="Venkateswaran K."/>
        </authorList>
    </citation>
    <scope>NUCLEOTIDE SEQUENCE</scope>
    <source>
        <strain evidence="1">MNA-CCFEE 5261</strain>
    </source>
</reference>
<accession>A0ACC2WQ69</accession>
<organism evidence="1 2">
    <name type="scientific">Naganishia cerealis</name>
    <dbReference type="NCBI Taxonomy" id="610337"/>
    <lineage>
        <taxon>Eukaryota</taxon>
        <taxon>Fungi</taxon>
        <taxon>Dikarya</taxon>
        <taxon>Basidiomycota</taxon>
        <taxon>Agaricomycotina</taxon>
        <taxon>Tremellomycetes</taxon>
        <taxon>Filobasidiales</taxon>
        <taxon>Filobasidiaceae</taxon>
        <taxon>Naganishia</taxon>
    </lineage>
</organism>
<evidence type="ECO:0000313" key="2">
    <source>
        <dbReference type="Proteomes" id="UP001241377"/>
    </source>
</evidence>
<evidence type="ECO:0000313" key="1">
    <source>
        <dbReference type="EMBL" id="KAJ9113359.1"/>
    </source>
</evidence>
<dbReference type="EMBL" id="JASBWR010000002">
    <property type="protein sequence ID" value="KAJ9113359.1"/>
    <property type="molecule type" value="Genomic_DNA"/>
</dbReference>
<keyword evidence="2" id="KW-1185">Reference proteome</keyword>
<proteinExistence type="predicted"/>
<name>A0ACC2WQ69_9TREE</name>
<comment type="caution">
    <text evidence="1">The sequence shown here is derived from an EMBL/GenBank/DDBJ whole genome shotgun (WGS) entry which is preliminary data.</text>
</comment>